<evidence type="ECO:0000313" key="3">
    <source>
        <dbReference type="Proteomes" id="UP000299102"/>
    </source>
</evidence>
<proteinExistence type="predicted"/>
<keyword evidence="3" id="KW-1185">Reference proteome</keyword>
<name>A0A4C1XE78_EUMVA</name>
<comment type="caution">
    <text evidence="2">The sequence shown here is derived from an EMBL/GenBank/DDBJ whole genome shotgun (WGS) entry which is preliminary data.</text>
</comment>
<feature type="region of interest" description="Disordered" evidence="1">
    <location>
        <begin position="1"/>
        <end position="20"/>
    </location>
</feature>
<protein>
    <submittedName>
        <fullName evidence="2">Uncharacterized protein</fullName>
    </submittedName>
</protein>
<reference evidence="2 3" key="1">
    <citation type="journal article" date="2019" name="Commun. Biol.">
        <title>The bagworm genome reveals a unique fibroin gene that provides high tensile strength.</title>
        <authorList>
            <person name="Kono N."/>
            <person name="Nakamura H."/>
            <person name="Ohtoshi R."/>
            <person name="Tomita M."/>
            <person name="Numata K."/>
            <person name="Arakawa K."/>
        </authorList>
    </citation>
    <scope>NUCLEOTIDE SEQUENCE [LARGE SCALE GENOMIC DNA]</scope>
</reference>
<dbReference type="EMBL" id="BGZK01000789">
    <property type="protein sequence ID" value="GBP60495.1"/>
    <property type="molecule type" value="Genomic_DNA"/>
</dbReference>
<evidence type="ECO:0000313" key="2">
    <source>
        <dbReference type="EMBL" id="GBP60495.1"/>
    </source>
</evidence>
<gene>
    <name evidence="2" type="ORF">EVAR_46703_1</name>
</gene>
<evidence type="ECO:0000256" key="1">
    <source>
        <dbReference type="SAM" id="MobiDB-lite"/>
    </source>
</evidence>
<dbReference type="AlphaFoldDB" id="A0A4C1XE78"/>
<accession>A0A4C1XE78</accession>
<sequence length="88" mass="9092">MPAMADRPRPGPGRAARARHSGALRVNDKILVSAGGGSGAPGRADGVGVAHAPAGPARYSRRLNFKLAARSSGIPFLLCWAQNSLDVY</sequence>
<dbReference type="Proteomes" id="UP000299102">
    <property type="component" value="Unassembled WGS sequence"/>
</dbReference>
<organism evidence="2 3">
    <name type="scientific">Eumeta variegata</name>
    <name type="common">Bagworm moth</name>
    <name type="synonym">Eumeta japonica</name>
    <dbReference type="NCBI Taxonomy" id="151549"/>
    <lineage>
        <taxon>Eukaryota</taxon>
        <taxon>Metazoa</taxon>
        <taxon>Ecdysozoa</taxon>
        <taxon>Arthropoda</taxon>
        <taxon>Hexapoda</taxon>
        <taxon>Insecta</taxon>
        <taxon>Pterygota</taxon>
        <taxon>Neoptera</taxon>
        <taxon>Endopterygota</taxon>
        <taxon>Lepidoptera</taxon>
        <taxon>Glossata</taxon>
        <taxon>Ditrysia</taxon>
        <taxon>Tineoidea</taxon>
        <taxon>Psychidae</taxon>
        <taxon>Oiketicinae</taxon>
        <taxon>Eumeta</taxon>
    </lineage>
</organism>